<gene>
    <name evidence="1" type="ORF">HMPREF9372_1197</name>
</gene>
<organism evidence="1 2">
    <name type="scientific">Sporosarcina newyorkensis 2681</name>
    <dbReference type="NCBI Taxonomy" id="1027292"/>
    <lineage>
        <taxon>Bacteria</taxon>
        <taxon>Bacillati</taxon>
        <taxon>Bacillota</taxon>
        <taxon>Bacilli</taxon>
        <taxon>Bacillales</taxon>
        <taxon>Caryophanaceae</taxon>
        <taxon>Sporosarcina</taxon>
    </lineage>
</organism>
<dbReference type="AlphaFoldDB" id="F9DQW7"/>
<reference evidence="1 2" key="1">
    <citation type="submission" date="2011-04" db="EMBL/GenBank/DDBJ databases">
        <authorList>
            <person name="Muzny D."/>
            <person name="Qin X."/>
            <person name="Deng J."/>
            <person name="Jiang H."/>
            <person name="Liu Y."/>
            <person name="Qu J."/>
            <person name="Song X.-Z."/>
            <person name="Zhang L."/>
            <person name="Thornton R."/>
            <person name="Coyle M."/>
            <person name="Francisco L."/>
            <person name="Jackson L."/>
            <person name="Javaid M."/>
            <person name="Korchina V."/>
            <person name="Kovar C."/>
            <person name="Mata R."/>
            <person name="Mathew T."/>
            <person name="Ngo R."/>
            <person name="Nguyen L."/>
            <person name="Nguyen N."/>
            <person name="Okwuonu G."/>
            <person name="Ongeri F."/>
            <person name="Pham C."/>
            <person name="Simmons D."/>
            <person name="Wilczek-Boney K."/>
            <person name="Hale W."/>
            <person name="Jakkamsetti A."/>
            <person name="Pham P."/>
            <person name="Ruth R."/>
            <person name="San Lucas F."/>
            <person name="Warren J."/>
            <person name="Zhang J."/>
            <person name="Zhao Z."/>
            <person name="Zhou C."/>
            <person name="Zhu D."/>
            <person name="Lee S."/>
            <person name="Bess C."/>
            <person name="Blankenburg K."/>
            <person name="Forbes L."/>
            <person name="Fu Q."/>
            <person name="Gubbala S."/>
            <person name="Hirani K."/>
            <person name="Jayaseelan J.C."/>
            <person name="Lara F."/>
            <person name="Munidasa M."/>
            <person name="Palculict T."/>
            <person name="Patil S."/>
            <person name="Pu L.-L."/>
            <person name="Saada N."/>
            <person name="Tang L."/>
            <person name="Weissenberger G."/>
            <person name="Zhu Y."/>
            <person name="Hemphill L."/>
            <person name="Shang Y."/>
            <person name="Youmans B."/>
            <person name="Ayvaz T."/>
            <person name="Ross M."/>
            <person name="Santibanez J."/>
            <person name="Aqrawi P."/>
            <person name="Gross S."/>
            <person name="Joshi V."/>
            <person name="Fowler G."/>
            <person name="Nazareth L."/>
            <person name="Reid J."/>
            <person name="Worley K."/>
            <person name="Petrosino J."/>
            <person name="Highlander S."/>
            <person name="Gibbs R."/>
        </authorList>
    </citation>
    <scope>NUCLEOTIDE SEQUENCE [LARGE SCALE GENOMIC DNA]</scope>
    <source>
        <strain evidence="1 2">2681</strain>
    </source>
</reference>
<proteinExistence type="predicted"/>
<evidence type="ECO:0000313" key="1">
    <source>
        <dbReference type="EMBL" id="EGQ26806.1"/>
    </source>
</evidence>
<comment type="caution">
    <text evidence="1">The sequence shown here is derived from an EMBL/GenBank/DDBJ whole genome shotgun (WGS) entry which is preliminary data.</text>
</comment>
<accession>F9DQW7</accession>
<dbReference type="HOGENOM" id="CLU_2883668_0_0_9"/>
<evidence type="ECO:0000313" key="2">
    <source>
        <dbReference type="Proteomes" id="UP000005316"/>
    </source>
</evidence>
<name>F9DQW7_9BACL</name>
<dbReference type="EMBL" id="AFPZ01000030">
    <property type="protein sequence ID" value="EGQ26806.1"/>
    <property type="molecule type" value="Genomic_DNA"/>
</dbReference>
<sequence>MKQYIKYTSIIAKKRIGREEQLKEFFNYGSGHVVFDRLTLSGYLIRKMAECITRTGKTISNYT</sequence>
<dbReference type="Proteomes" id="UP000005316">
    <property type="component" value="Unassembled WGS sequence"/>
</dbReference>
<protein>
    <submittedName>
        <fullName evidence="1">Uncharacterized protein</fullName>
    </submittedName>
</protein>